<dbReference type="PANTHER" id="PTHR10342:SF274">
    <property type="entry name" value="ARYLSULFATASE B"/>
    <property type="match status" value="1"/>
</dbReference>
<dbReference type="Pfam" id="PF00884">
    <property type="entry name" value="Sulfatase"/>
    <property type="match status" value="1"/>
</dbReference>
<dbReference type="InterPro" id="IPR000917">
    <property type="entry name" value="Sulfatase_N"/>
</dbReference>
<evidence type="ECO:0000259" key="5">
    <source>
        <dbReference type="Pfam" id="PF00884"/>
    </source>
</evidence>
<sequence>MLRALLVVTLVSLVTCEQCGASSASSCEGEATDSSFIQGKRKTPSPQRKPHVLLILADDYGWANFGKHRLSSATAEDRQAQAEVQTPNMDSLVDNGILLERHYAYKICSPSRCSLQTGRLAVHVNTVNTGVTYWNPGDNVSGFAGIPRNMTGVAKKMKAGGYKTHMVGKWDAGMATPEHSPLGKGYDTWLGYFQHANDYWQESMPLASTGNLDVCLNEFRDFSFYNDTYHGPVIEEIAAELGCNLEDPDYCLPDSCYEEAMFNEHDLTDQDSPLFLFYAFHLLHTPLQLPNSYLEEIDKLANASGQQQLPWTQNRRLYAGMTLYLDTMIGQDGSGTMYDNTLIVFTADNGGPVYEPGGKYSDWEGAVRTNAFVSGGFVPPHRRGKKFRGVMSIADWCRGGSKGREMQGE</sequence>
<feature type="domain" description="Sulfatase N-terminal" evidence="5">
    <location>
        <begin position="50"/>
        <end position="388"/>
    </location>
</feature>
<name>A0ABP0PKJ8_9DINO</name>
<feature type="chain" id="PRO_5047363525" description="Sulfatase N-terminal domain-containing protein" evidence="4">
    <location>
        <begin position="17"/>
        <end position="409"/>
    </location>
</feature>
<evidence type="ECO:0000256" key="1">
    <source>
        <dbReference type="ARBA" id="ARBA00022723"/>
    </source>
</evidence>
<reference evidence="6 7" key="1">
    <citation type="submission" date="2024-02" db="EMBL/GenBank/DDBJ databases">
        <authorList>
            <person name="Chen Y."/>
            <person name="Shah S."/>
            <person name="Dougan E. K."/>
            <person name="Thang M."/>
            <person name="Chan C."/>
        </authorList>
    </citation>
    <scope>NUCLEOTIDE SEQUENCE [LARGE SCALE GENOMIC DNA]</scope>
</reference>
<dbReference type="SUPFAM" id="SSF53649">
    <property type="entry name" value="Alkaline phosphatase-like"/>
    <property type="match status" value="1"/>
</dbReference>
<comment type="caution">
    <text evidence="6">The sequence shown here is derived from an EMBL/GenBank/DDBJ whole genome shotgun (WGS) entry which is preliminary data.</text>
</comment>
<feature type="non-terminal residue" evidence="6">
    <location>
        <position position="409"/>
    </location>
</feature>
<organism evidence="6 7">
    <name type="scientific">Durusdinium trenchii</name>
    <dbReference type="NCBI Taxonomy" id="1381693"/>
    <lineage>
        <taxon>Eukaryota</taxon>
        <taxon>Sar</taxon>
        <taxon>Alveolata</taxon>
        <taxon>Dinophyceae</taxon>
        <taxon>Suessiales</taxon>
        <taxon>Symbiodiniaceae</taxon>
        <taxon>Durusdinium</taxon>
    </lineage>
</organism>
<dbReference type="Gene3D" id="3.40.720.10">
    <property type="entry name" value="Alkaline Phosphatase, subunit A"/>
    <property type="match status" value="1"/>
</dbReference>
<keyword evidence="7" id="KW-1185">Reference proteome</keyword>
<accession>A0ABP0PKJ8</accession>
<proteinExistence type="predicted"/>
<protein>
    <recommendedName>
        <fullName evidence="5">Sulfatase N-terminal domain-containing protein</fullName>
    </recommendedName>
</protein>
<evidence type="ECO:0000256" key="3">
    <source>
        <dbReference type="ARBA" id="ARBA00023180"/>
    </source>
</evidence>
<dbReference type="InterPro" id="IPR047115">
    <property type="entry name" value="ARSB"/>
</dbReference>
<dbReference type="InterPro" id="IPR017850">
    <property type="entry name" value="Alkaline_phosphatase_core_sf"/>
</dbReference>
<evidence type="ECO:0000256" key="4">
    <source>
        <dbReference type="SAM" id="SignalP"/>
    </source>
</evidence>
<dbReference type="PANTHER" id="PTHR10342">
    <property type="entry name" value="ARYLSULFATASE"/>
    <property type="match status" value="1"/>
</dbReference>
<dbReference type="EMBL" id="CAXAMN010023265">
    <property type="protein sequence ID" value="CAK9076379.1"/>
    <property type="molecule type" value="Genomic_DNA"/>
</dbReference>
<dbReference type="Proteomes" id="UP001642484">
    <property type="component" value="Unassembled WGS sequence"/>
</dbReference>
<evidence type="ECO:0000313" key="7">
    <source>
        <dbReference type="Proteomes" id="UP001642484"/>
    </source>
</evidence>
<feature type="signal peptide" evidence="4">
    <location>
        <begin position="1"/>
        <end position="16"/>
    </location>
</feature>
<evidence type="ECO:0000313" key="6">
    <source>
        <dbReference type="EMBL" id="CAK9076379.1"/>
    </source>
</evidence>
<keyword evidence="4" id="KW-0732">Signal</keyword>
<gene>
    <name evidence="6" type="ORF">CCMP2556_LOCUS37631</name>
</gene>
<keyword evidence="1" id="KW-0479">Metal-binding</keyword>
<evidence type="ECO:0000256" key="2">
    <source>
        <dbReference type="ARBA" id="ARBA00022837"/>
    </source>
</evidence>
<keyword evidence="2" id="KW-0106">Calcium</keyword>
<keyword evidence="3" id="KW-0325">Glycoprotein</keyword>